<evidence type="ECO:0000313" key="7">
    <source>
        <dbReference type="EMBL" id="MDA0164086.1"/>
    </source>
</evidence>
<dbReference type="PANTHER" id="PTHR30068">
    <property type="entry name" value="URONATE ISOMERASE"/>
    <property type="match status" value="1"/>
</dbReference>
<evidence type="ECO:0000313" key="8">
    <source>
        <dbReference type="Proteomes" id="UP001149140"/>
    </source>
</evidence>
<comment type="catalytic activity">
    <reaction evidence="1">
        <text>D-glucuronate = D-fructuronate</text>
        <dbReference type="Rhea" id="RHEA:13049"/>
        <dbReference type="ChEBI" id="CHEBI:58720"/>
        <dbReference type="ChEBI" id="CHEBI:59863"/>
        <dbReference type="EC" id="5.3.1.12"/>
    </reaction>
</comment>
<dbReference type="InterPro" id="IPR032466">
    <property type="entry name" value="Metal_Hydrolase"/>
</dbReference>
<dbReference type="Pfam" id="PF02614">
    <property type="entry name" value="UxaC"/>
    <property type="match status" value="1"/>
</dbReference>
<dbReference type="GO" id="GO:0008880">
    <property type="term" value="F:glucuronate isomerase activity"/>
    <property type="evidence" value="ECO:0007669"/>
    <property type="project" value="UniProtKB-EC"/>
</dbReference>
<evidence type="ECO:0000256" key="6">
    <source>
        <dbReference type="ARBA" id="ARBA00023235"/>
    </source>
</evidence>
<keyword evidence="8" id="KW-1185">Reference proteome</keyword>
<comment type="pathway">
    <text evidence="2">Carbohydrate metabolism; pentose and glucuronate interconversion.</text>
</comment>
<reference evidence="7" key="1">
    <citation type="submission" date="2022-10" db="EMBL/GenBank/DDBJ databases">
        <title>The WGS of Solirubrobacter ginsenosidimutans DSM 21036.</title>
        <authorList>
            <person name="Jiang Z."/>
        </authorList>
    </citation>
    <scope>NUCLEOTIDE SEQUENCE</scope>
    <source>
        <strain evidence="7">DSM 21036</strain>
    </source>
</reference>
<dbReference type="Proteomes" id="UP001149140">
    <property type="component" value="Unassembled WGS sequence"/>
</dbReference>
<sequence length="475" mass="52401">MAALLHSTGMALHPDRLLPAEPGVRAIARELYGAVRELPVISPHGHVDPRLLLDDQPFGDPATLLVTPDHYVTRLLHASGVGLDSLGVAQGPLPEGESRAVWRRMCAHWDVFRGTPVRYWLEHELVEIFGVTRRPSAASADALYDELTARLAEPAFRPRALYDRFRIAVLATTDDPCDDLAAHAGLAADPSWSGRVIPTFRPDRYLEPAGPDWPDLMARLAQVSGIDTADYSGFVAAIEARRRHFIAHGATSADHSHEDVRTDPLEPAAADRIFRAALAGTATRNEATALRRHMLLEMARMSCEDGLVMTLHPGVRRGHHGPTAARFGPDVGADIPIRIEFTDALRPLLERYGTHPGFHLVLFTLDETVFSRELAPLAGFYPSLYVGAPWWFLDAPEAIRRYRRAITETVGFSRTSGFIDDTRAFCSIPARHDMSRRLDAGWVAELVAQHLLDADEAGEVMADLVSGRPTEVFKL</sequence>
<evidence type="ECO:0000256" key="2">
    <source>
        <dbReference type="ARBA" id="ARBA00004892"/>
    </source>
</evidence>
<accession>A0A9X3S5E4</accession>
<evidence type="ECO:0000256" key="3">
    <source>
        <dbReference type="ARBA" id="ARBA00008397"/>
    </source>
</evidence>
<protein>
    <recommendedName>
        <fullName evidence="5">Uronate isomerase</fullName>
        <ecNumber evidence="4">5.3.1.12</ecNumber>
    </recommendedName>
</protein>
<keyword evidence="6 7" id="KW-0413">Isomerase</keyword>
<evidence type="ECO:0000256" key="1">
    <source>
        <dbReference type="ARBA" id="ARBA00001165"/>
    </source>
</evidence>
<dbReference type="EMBL" id="JAPDOD010000030">
    <property type="protein sequence ID" value="MDA0164086.1"/>
    <property type="molecule type" value="Genomic_DNA"/>
</dbReference>
<dbReference type="GO" id="GO:0019698">
    <property type="term" value="P:D-galacturonate catabolic process"/>
    <property type="evidence" value="ECO:0007669"/>
    <property type="project" value="TreeGrafter"/>
</dbReference>
<comment type="caution">
    <text evidence="7">The sequence shown here is derived from an EMBL/GenBank/DDBJ whole genome shotgun (WGS) entry which is preliminary data.</text>
</comment>
<proteinExistence type="inferred from homology"/>
<gene>
    <name evidence="7" type="primary">uxaC</name>
    <name evidence="7" type="ORF">OM076_27685</name>
</gene>
<organism evidence="7 8">
    <name type="scientific">Solirubrobacter ginsenosidimutans</name>
    <dbReference type="NCBI Taxonomy" id="490573"/>
    <lineage>
        <taxon>Bacteria</taxon>
        <taxon>Bacillati</taxon>
        <taxon>Actinomycetota</taxon>
        <taxon>Thermoleophilia</taxon>
        <taxon>Solirubrobacterales</taxon>
        <taxon>Solirubrobacteraceae</taxon>
        <taxon>Solirubrobacter</taxon>
    </lineage>
</organism>
<dbReference type="Gene3D" id="3.20.20.140">
    <property type="entry name" value="Metal-dependent hydrolases"/>
    <property type="match status" value="1"/>
</dbReference>
<dbReference type="PANTHER" id="PTHR30068:SF4">
    <property type="entry name" value="URONATE ISOMERASE"/>
    <property type="match status" value="1"/>
</dbReference>
<dbReference type="AlphaFoldDB" id="A0A9X3S5E4"/>
<dbReference type="Gene3D" id="1.10.2020.10">
    <property type="entry name" value="uronate isomerase, domain 2, chain A"/>
    <property type="match status" value="1"/>
</dbReference>
<name>A0A9X3S5E4_9ACTN</name>
<dbReference type="EC" id="5.3.1.12" evidence="4"/>
<comment type="similarity">
    <text evidence="3">Belongs to the metallo-dependent hydrolases superfamily. Uronate isomerase family.</text>
</comment>
<evidence type="ECO:0000256" key="4">
    <source>
        <dbReference type="ARBA" id="ARBA00012546"/>
    </source>
</evidence>
<dbReference type="GO" id="GO:0042840">
    <property type="term" value="P:D-glucuronate catabolic process"/>
    <property type="evidence" value="ECO:0007669"/>
    <property type="project" value="TreeGrafter"/>
</dbReference>
<dbReference type="RefSeq" id="WP_270043336.1">
    <property type="nucleotide sequence ID" value="NZ_JAPDOD010000030.1"/>
</dbReference>
<dbReference type="InterPro" id="IPR003766">
    <property type="entry name" value="Uronate_isomerase"/>
</dbReference>
<dbReference type="NCBIfam" id="NF002794">
    <property type="entry name" value="PRK02925.1"/>
    <property type="match status" value="1"/>
</dbReference>
<evidence type="ECO:0000256" key="5">
    <source>
        <dbReference type="ARBA" id="ARBA00020555"/>
    </source>
</evidence>
<dbReference type="SUPFAM" id="SSF51556">
    <property type="entry name" value="Metallo-dependent hydrolases"/>
    <property type="match status" value="1"/>
</dbReference>